<dbReference type="Gene3D" id="3.50.50.60">
    <property type="entry name" value="FAD/NAD(P)-binding domain"/>
    <property type="match status" value="1"/>
</dbReference>
<reference evidence="3" key="1">
    <citation type="journal article" date="2019" name="Int. J. Syst. Evol. Microbiol.">
        <title>The Global Catalogue of Microorganisms (GCM) 10K type strain sequencing project: providing services to taxonomists for standard genome sequencing and annotation.</title>
        <authorList>
            <consortium name="The Broad Institute Genomics Platform"/>
            <consortium name="The Broad Institute Genome Sequencing Center for Infectious Disease"/>
            <person name="Wu L."/>
            <person name="Ma J."/>
        </authorList>
    </citation>
    <scope>NUCLEOTIDE SEQUENCE [LARGE SCALE GENOMIC DNA]</scope>
    <source>
        <strain evidence="3">CCUG 62215</strain>
    </source>
</reference>
<comment type="caution">
    <text evidence="2">The sequence shown here is derived from an EMBL/GenBank/DDBJ whole genome shotgun (WGS) entry which is preliminary data.</text>
</comment>
<accession>A0ABW3N5S6</accession>
<protein>
    <submittedName>
        <fullName evidence="2">FAD-dependent oxidoreductase</fullName>
    </submittedName>
</protein>
<dbReference type="PANTHER" id="PTHR42841">
    <property type="entry name" value="AMINE OXIDASE"/>
    <property type="match status" value="1"/>
</dbReference>
<dbReference type="Pfam" id="PF01593">
    <property type="entry name" value="Amino_oxidase"/>
    <property type="match status" value="1"/>
</dbReference>
<evidence type="ECO:0000313" key="3">
    <source>
        <dbReference type="Proteomes" id="UP001597013"/>
    </source>
</evidence>
<sequence length="426" mass="47636">MKREDYKIHIVGAGISGLIAAKVLEKKGYKPTVIESTSEVGGRIKTDIFEGYQLDHGFQVLLNAYPKAIEYLDFQALDLQEFLPGATIFFNGKSQTIGDPLRNLSLLFPTLLASVGSISDKLKILKLNTALKNKTLEAIFESKSVTTLEYLRDKGFSEAIISKFFKPFFSGIFLEPNLETSSRMFEFVYKMFGEGLATLPKGGIGAIPQQLKSSLTSTKFIFDTEVKAVKDEYIELANCKKIDTHFTIITSGASKLISNLKNQEQEWKSCYNLYFETNKRTVSKPIIGLVADKDALINNFFFHNSLKTKSKGNNELLSVTVVKHTNLSEDEIVRQVEQELQNYCKINVQRHLKTYHINQALPKLQNLQYDMSPTETQIKPTIFLAGDYLLNGSLNAAMISGESAANGLIMALEDGLVVENIASEYI</sequence>
<evidence type="ECO:0000259" key="1">
    <source>
        <dbReference type="Pfam" id="PF01593"/>
    </source>
</evidence>
<dbReference type="RefSeq" id="WP_386127056.1">
    <property type="nucleotide sequence ID" value="NZ_JBHTJL010000003.1"/>
</dbReference>
<organism evidence="2 3">
    <name type="scientific">Winogradskyella litorisediminis</name>
    <dbReference type="NCBI Taxonomy" id="1156618"/>
    <lineage>
        <taxon>Bacteria</taxon>
        <taxon>Pseudomonadati</taxon>
        <taxon>Bacteroidota</taxon>
        <taxon>Flavobacteriia</taxon>
        <taxon>Flavobacteriales</taxon>
        <taxon>Flavobacteriaceae</taxon>
        <taxon>Winogradskyella</taxon>
    </lineage>
</organism>
<feature type="domain" description="Amine oxidase" evidence="1">
    <location>
        <begin position="15"/>
        <end position="408"/>
    </location>
</feature>
<name>A0ABW3N5S6_9FLAO</name>
<dbReference type="InterPro" id="IPR002937">
    <property type="entry name" value="Amino_oxidase"/>
</dbReference>
<dbReference type="Proteomes" id="UP001597013">
    <property type="component" value="Unassembled WGS sequence"/>
</dbReference>
<keyword evidence="3" id="KW-1185">Reference proteome</keyword>
<dbReference type="InterPro" id="IPR036188">
    <property type="entry name" value="FAD/NAD-bd_sf"/>
</dbReference>
<dbReference type="SUPFAM" id="SSF51905">
    <property type="entry name" value="FAD/NAD(P)-binding domain"/>
    <property type="match status" value="1"/>
</dbReference>
<evidence type="ECO:0000313" key="2">
    <source>
        <dbReference type="EMBL" id="MFD1061805.1"/>
    </source>
</evidence>
<proteinExistence type="predicted"/>
<dbReference type="EMBL" id="JBHTJL010000003">
    <property type="protein sequence ID" value="MFD1061805.1"/>
    <property type="molecule type" value="Genomic_DNA"/>
</dbReference>
<gene>
    <name evidence="2" type="ORF">ACFQ1Q_01005</name>
</gene>